<organism evidence="2 3">
    <name type="scientific">Sclerotinia sclerotiorum (strain ATCC 18683 / 1980 / Ss-1)</name>
    <name type="common">White mold</name>
    <name type="synonym">Whetzelinia sclerotiorum</name>
    <dbReference type="NCBI Taxonomy" id="665079"/>
    <lineage>
        <taxon>Eukaryota</taxon>
        <taxon>Fungi</taxon>
        <taxon>Dikarya</taxon>
        <taxon>Ascomycota</taxon>
        <taxon>Pezizomycotina</taxon>
        <taxon>Leotiomycetes</taxon>
        <taxon>Helotiales</taxon>
        <taxon>Sclerotiniaceae</taxon>
        <taxon>Sclerotinia</taxon>
    </lineage>
</organism>
<sequence>MALLEGKSPGPGKNSRDSNNEKPVPFIKELRSTPEWTNQFLCKSRNSGKSFNEADINVNGQISSQQGYRPRFNIIKSQVTIPINNLANKPGQ</sequence>
<gene>
    <name evidence="2" type="ORF">SS1G_04600</name>
</gene>
<dbReference type="GeneID" id="5490374"/>
<dbReference type="InParanoid" id="A7EH08"/>
<dbReference type="AlphaFoldDB" id="A7EH08"/>
<evidence type="ECO:0000313" key="3">
    <source>
        <dbReference type="Proteomes" id="UP000001312"/>
    </source>
</evidence>
<name>A7EH08_SCLS1</name>
<keyword evidence="3" id="KW-1185">Reference proteome</keyword>
<dbReference type="KEGG" id="ssl:SS1G_04600"/>
<dbReference type="EMBL" id="CH476625">
    <property type="protein sequence ID" value="EDO02124.1"/>
    <property type="molecule type" value="Genomic_DNA"/>
</dbReference>
<evidence type="ECO:0000256" key="1">
    <source>
        <dbReference type="SAM" id="MobiDB-lite"/>
    </source>
</evidence>
<reference evidence="3" key="1">
    <citation type="journal article" date="2011" name="PLoS Genet.">
        <title>Genomic analysis of the necrotrophic fungal pathogens Sclerotinia sclerotiorum and Botrytis cinerea.</title>
        <authorList>
            <person name="Amselem J."/>
            <person name="Cuomo C.A."/>
            <person name="van Kan J.A."/>
            <person name="Viaud M."/>
            <person name="Benito E.P."/>
            <person name="Couloux A."/>
            <person name="Coutinho P.M."/>
            <person name="de Vries R.P."/>
            <person name="Dyer P.S."/>
            <person name="Fillinger S."/>
            <person name="Fournier E."/>
            <person name="Gout L."/>
            <person name="Hahn M."/>
            <person name="Kohn L."/>
            <person name="Lapalu N."/>
            <person name="Plummer K.M."/>
            <person name="Pradier J.M."/>
            <person name="Quevillon E."/>
            <person name="Sharon A."/>
            <person name="Simon A."/>
            <person name="ten Have A."/>
            <person name="Tudzynski B."/>
            <person name="Tudzynski P."/>
            <person name="Wincker P."/>
            <person name="Andrew M."/>
            <person name="Anthouard V."/>
            <person name="Beever R.E."/>
            <person name="Beffa R."/>
            <person name="Benoit I."/>
            <person name="Bouzid O."/>
            <person name="Brault B."/>
            <person name="Chen Z."/>
            <person name="Choquer M."/>
            <person name="Collemare J."/>
            <person name="Cotton P."/>
            <person name="Danchin E.G."/>
            <person name="Da Silva C."/>
            <person name="Gautier A."/>
            <person name="Giraud C."/>
            <person name="Giraud T."/>
            <person name="Gonzalez C."/>
            <person name="Grossetete S."/>
            <person name="Guldener U."/>
            <person name="Henrissat B."/>
            <person name="Howlett B.J."/>
            <person name="Kodira C."/>
            <person name="Kretschmer M."/>
            <person name="Lappartient A."/>
            <person name="Leroch M."/>
            <person name="Levis C."/>
            <person name="Mauceli E."/>
            <person name="Neuveglise C."/>
            <person name="Oeser B."/>
            <person name="Pearson M."/>
            <person name="Poulain J."/>
            <person name="Poussereau N."/>
            <person name="Quesneville H."/>
            <person name="Rascle C."/>
            <person name="Schumacher J."/>
            <person name="Segurens B."/>
            <person name="Sexton A."/>
            <person name="Silva E."/>
            <person name="Sirven C."/>
            <person name="Soanes D.M."/>
            <person name="Talbot N.J."/>
            <person name="Templeton M."/>
            <person name="Yandava C."/>
            <person name="Yarden O."/>
            <person name="Zeng Q."/>
            <person name="Rollins J.A."/>
            <person name="Lebrun M.H."/>
            <person name="Dickman M."/>
        </authorList>
    </citation>
    <scope>NUCLEOTIDE SEQUENCE [LARGE SCALE GENOMIC DNA]</scope>
    <source>
        <strain evidence="3">ATCC 18683 / 1980 / Ss-1</strain>
    </source>
</reference>
<feature type="region of interest" description="Disordered" evidence="1">
    <location>
        <begin position="1"/>
        <end position="26"/>
    </location>
</feature>
<dbReference type="HOGENOM" id="CLU_2414612_0_0_1"/>
<accession>A7EH08</accession>
<proteinExistence type="predicted"/>
<dbReference type="Proteomes" id="UP000001312">
    <property type="component" value="Unassembled WGS sequence"/>
</dbReference>
<dbReference type="RefSeq" id="XP_001594792.1">
    <property type="nucleotide sequence ID" value="XM_001594742.1"/>
</dbReference>
<protein>
    <submittedName>
        <fullName evidence="2">Uncharacterized protein</fullName>
    </submittedName>
</protein>
<evidence type="ECO:0000313" key="2">
    <source>
        <dbReference type="EMBL" id="EDO02124.1"/>
    </source>
</evidence>